<name>A0A502L0C6_9GAMM</name>
<evidence type="ECO:0000259" key="1">
    <source>
        <dbReference type="PROSITE" id="PS50075"/>
    </source>
</evidence>
<feature type="domain" description="Carrier" evidence="1">
    <location>
        <begin position="6"/>
        <end position="84"/>
    </location>
</feature>
<dbReference type="AlphaFoldDB" id="A0A502L0C6"/>
<reference evidence="2 3" key="1">
    <citation type="submission" date="2019-01" db="EMBL/GenBank/DDBJ databases">
        <title>Litorilituus lipolytica sp. nov., isolated from intertidal sand of the Yellow Sea in China.</title>
        <authorList>
            <person name="Liu A."/>
        </authorList>
    </citation>
    <scope>NUCLEOTIDE SEQUENCE [LARGE SCALE GENOMIC DNA]</scope>
    <source>
        <strain evidence="2 3">RZ04</strain>
    </source>
</reference>
<comment type="caution">
    <text evidence="2">The sequence shown here is derived from an EMBL/GenBank/DDBJ whole genome shotgun (WGS) entry which is preliminary data.</text>
</comment>
<dbReference type="EMBL" id="SAWY01000009">
    <property type="protein sequence ID" value="TPH17146.1"/>
    <property type="molecule type" value="Genomic_DNA"/>
</dbReference>
<dbReference type="Proteomes" id="UP000315303">
    <property type="component" value="Unassembled WGS sequence"/>
</dbReference>
<accession>A0A502L0C6</accession>
<evidence type="ECO:0000313" key="3">
    <source>
        <dbReference type="Proteomes" id="UP000315303"/>
    </source>
</evidence>
<dbReference type="Pfam" id="PF00550">
    <property type="entry name" value="PP-binding"/>
    <property type="match status" value="1"/>
</dbReference>
<dbReference type="InterPro" id="IPR009081">
    <property type="entry name" value="PP-bd_ACP"/>
</dbReference>
<sequence length="88" mass="9870">MSFKEEAFYQFIMEKVSNKIGETKAASLDENLNLIEHGILDSLDFISMLMELEMKFGLDLDFEDVDPITFTSIQGLCLLLAGEVNATS</sequence>
<dbReference type="OrthoDB" id="6311290at2"/>
<protein>
    <submittedName>
        <fullName evidence="2">Acyl carrier protein</fullName>
    </submittedName>
</protein>
<gene>
    <name evidence="2" type="ORF">EPA86_05555</name>
</gene>
<evidence type="ECO:0000313" key="2">
    <source>
        <dbReference type="EMBL" id="TPH17146.1"/>
    </source>
</evidence>
<organism evidence="2 3">
    <name type="scientific">Litorilituus lipolyticus</name>
    <dbReference type="NCBI Taxonomy" id="2491017"/>
    <lineage>
        <taxon>Bacteria</taxon>
        <taxon>Pseudomonadati</taxon>
        <taxon>Pseudomonadota</taxon>
        <taxon>Gammaproteobacteria</taxon>
        <taxon>Alteromonadales</taxon>
        <taxon>Colwelliaceae</taxon>
        <taxon>Litorilituus</taxon>
    </lineage>
</organism>
<dbReference type="RefSeq" id="WP_140602427.1">
    <property type="nucleotide sequence ID" value="NZ_SAWY01000009.1"/>
</dbReference>
<keyword evidence="3" id="KW-1185">Reference proteome</keyword>
<dbReference type="SUPFAM" id="SSF47336">
    <property type="entry name" value="ACP-like"/>
    <property type="match status" value="1"/>
</dbReference>
<dbReference type="PROSITE" id="PS50075">
    <property type="entry name" value="CARRIER"/>
    <property type="match status" value="1"/>
</dbReference>
<dbReference type="Gene3D" id="1.10.1200.10">
    <property type="entry name" value="ACP-like"/>
    <property type="match status" value="1"/>
</dbReference>
<proteinExistence type="predicted"/>
<dbReference type="InterPro" id="IPR036736">
    <property type="entry name" value="ACP-like_sf"/>
</dbReference>